<reference evidence="3" key="1">
    <citation type="submission" date="2016-10" db="EMBL/GenBank/DDBJ databases">
        <authorList>
            <person name="Varghese N."/>
            <person name="Submissions S."/>
        </authorList>
    </citation>
    <scope>NUCLEOTIDE SEQUENCE [LARGE SCALE GENOMIC DNA]</scope>
    <source>
        <strain evidence="3">CGMCC 4.3530</strain>
    </source>
</reference>
<organism evidence="2 3">
    <name type="scientific">Saccharopolyspora shandongensis</name>
    <dbReference type="NCBI Taxonomy" id="418495"/>
    <lineage>
        <taxon>Bacteria</taxon>
        <taxon>Bacillati</taxon>
        <taxon>Actinomycetota</taxon>
        <taxon>Actinomycetes</taxon>
        <taxon>Pseudonocardiales</taxon>
        <taxon>Pseudonocardiaceae</taxon>
        <taxon>Saccharopolyspora</taxon>
    </lineage>
</organism>
<dbReference type="SUPFAM" id="SSF47413">
    <property type="entry name" value="lambda repressor-like DNA-binding domains"/>
    <property type="match status" value="1"/>
</dbReference>
<dbReference type="InterPro" id="IPR010982">
    <property type="entry name" value="Lambda_DNA-bd_dom_sf"/>
</dbReference>
<dbReference type="EMBL" id="FNOK01000008">
    <property type="protein sequence ID" value="SDX20000.1"/>
    <property type="molecule type" value="Genomic_DNA"/>
</dbReference>
<gene>
    <name evidence="2" type="ORF">SAMN05216215_1008160</name>
</gene>
<dbReference type="AlphaFoldDB" id="A0A1H2ZR70"/>
<keyword evidence="3" id="KW-1185">Reference proteome</keyword>
<name>A0A1H2ZR70_9PSEU</name>
<dbReference type="Proteomes" id="UP000199529">
    <property type="component" value="Unassembled WGS sequence"/>
</dbReference>
<dbReference type="InterPro" id="IPR001387">
    <property type="entry name" value="Cro/C1-type_HTH"/>
</dbReference>
<dbReference type="Gene3D" id="1.10.260.40">
    <property type="entry name" value="lambda repressor-like DNA-binding domains"/>
    <property type="match status" value="1"/>
</dbReference>
<dbReference type="PROSITE" id="PS50943">
    <property type="entry name" value="HTH_CROC1"/>
    <property type="match status" value="1"/>
</dbReference>
<accession>A0A1H2ZR70</accession>
<evidence type="ECO:0000313" key="3">
    <source>
        <dbReference type="Proteomes" id="UP000199529"/>
    </source>
</evidence>
<dbReference type="InterPro" id="IPR043917">
    <property type="entry name" value="DUF5753"/>
</dbReference>
<evidence type="ECO:0000259" key="1">
    <source>
        <dbReference type="PROSITE" id="PS50943"/>
    </source>
</evidence>
<dbReference type="STRING" id="418495.SAMN05216215_1008160"/>
<feature type="domain" description="HTH cro/C1-type" evidence="1">
    <location>
        <begin position="16"/>
        <end position="70"/>
    </location>
</feature>
<dbReference type="SMART" id="SM00530">
    <property type="entry name" value="HTH_XRE"/>
    <property type="match status" value="1"/>
</dbReference>
<protein>
    <submittedName>
        <fullName evidence="2">Helix-turn-helix domain-containing protein</fullName>
    </submittedName>
</protein>
<dbReference type="Pfam" id="PF19054">
    <property type="entry name" value="DUF5753"/>
    <property type="match status" value="1"/>
</dbReference>
<evidence type="ECO:0000313" key="2">
    <source>
        <dbReference type="EMBL" id="SDX20000.1"/>
    </source>
</evidence>
<proteinExistence type="predicted"/>
<sequence>MPPDSKVLKIQIGIELRRLRENAGHTAAEAAEALGGAVPKISKIENGKQAATPEEVEKLADLYGTPAKRRKYLVGLAAQVPKRSRRRTMYRDAVPDWFQRFLALESDASEIHNYELETVTGLLQTEDYARSTIRNWEPAADPRLIESQVQTRMQRQAILQKASKLQILDMVVSEAALRRVQGSREIMRAQLHHLLDLSEQPKVELRVMPFEAASRITVLSSFTLFQLSQQELSAVYLEDVLGATYLWEPDEYTRYSVVYGRLRAAALPPSESRDLIYKVATTHQ</sequence>
<dbReference type="GO" id="GO:0003677">
    <property type="term" value="F:DNA binding"/>
    <property type="evidence" value="ECO:0007669"/>
    <property type="project" value="InterPro"/>
</dbReference>
<dbReference type="Pfam" id="PF13560">
    <property type="entry name" value="HTH_31"/>
    <property type="match status" value="1"/>
</dbReference>